<dbReference type="SUPFAM" id="SSF50978">
    <property type="entry name" value="WD40 repeat-like"/>
    <property type="match status" value="1"/>
</dbReference>
<dbReference type="InterPro" id="IPR052301">
    <property type="entry name" value="SCF_F-box/WD-repeat"/>
</dbReference>
<dbReference type="OrthoDB" id="435188at2759"/>
<dbReference type="EMBL" id="CAJFCJ010000015">
    <property type="protein sequence ID" value="CAD5121724.1"/>
    <property type="molecule type" value="Genomic_DNA"/>
</dbReference>
<name>A0A7I8W0X0_9ANNE</name>
<dbReference type="SUPFAM" id="SSF81383">
    <property type="entry name" value="F-box domain"/>
    <property type="match status" value="1"/>
</dbReference>
<proteinExistence type="predicted"/>
<comment type="caution">
    <text evidence="2">The sequence shown here is derived from an EMBL/GenBank/DDBJ whole genome shotgun (WGS) entry which is preliminary data.</text>
</comment>
<protein>
    <submittedName>
        <fullName evidence="2">DgyrCDS10206</fullName>
    </submittedName>
</protein>
<dbReference type="PROSITE" id="PS50181">
    <property type="entry name" value="FBOX"/>
    <property type="match status" value="1"/>
</dbReference>
<dbReference type="InterPro" id="IPR015943">
    <property type="entry name" value="WD40/YVTN_repeat-like_dom_sf"/>
</dbReference>
<dbReference type="InterPro" id="IPR036047">
    <property type="entry name" value="F-box-like_dom_sf"/>
</dbReference>
<evidence type="ECO:0000259" key="1">
    <source>
        <dbReference type="PROSITE" id="PS50181"/>
    </source>
</evidence>
<sequence>MSMYDEQQINVSNRKFSFGELPDDILLDIASYCDSTTLCRLSMVSRRFRKVFSSNCIWNRKRISHTIVGCSNETSVCKLNSKEKYRIELNIKKGKFKLKSVLKTKEIHLPWLQSNGNRLWMSLGSEIIGFQKIKNGCVREDQIFRGHNEDVTRFVCKDEKLYSVSRDKSMACFNASTADLLWRKENCHAADILCISVAKDTICTGSEDGVLKIWKSSNIEKKVQFNLNDRILSNSFIDDHIVCGTSYLNYALSPLTIWNLEKEILLGFLGSNNRKGAGILAIRNYDDNSILTGGYDTYVRFWDTRSAWTKPILEFSDPFDSFVYSLQTDGDNAIAVGLSNHARISLWDRRYTKKPMQYFFTVKRKTPVFSLELDYRYTYVAIDRGLYLMDFD</sequence>
<dbReference type="AlphaFoldDB" id="A0A7I8W0X0"/>
<accession>A0A7I8W0X0</accession>
<dbReference type="InterPro" id="IPR001810">
    <property type="entry name" value="F-box_dom"/>
</dbReference>
<dbReference type="Gene3D" id="1.20.1280.50">
    <property type="match status" value="1"/>
</dbReference>
<evidence type="ECO:0000313" key="2">
    <source>
        <dbReference type="EMBL" id="CAD5121724.1"/>
    </source>
</evidence>
<dbReference type="PANTHER" id="PTHR14381">
    <property type="entry name" value="DACTYLIN"/>
    <property type="match status" value="1"/>
</dbReference>
<dbReference type="Pfam" id="PF12937">
    <property type="entry name" value="F-box-like"/>
    <property type="match status" value="1"/>
</dbReference>
<dbReference type="Gene3D" id="2.130.10.10">
    <property type="entry name" value="YVTN repeat-like/Quinoprotein amine dehydrogenase"/>
    <property type="match status" value="1"/>
</dbReference>
<dbReference type="PANTHER" id="PTHR14381:SF1">
    <property type="entry name" value="F-BOX_WD REPEAT-CONTAINING PROTEIN 4"/>
    <property type="match status" value="1"/>
</dbReference>
<reference evidence="2 3" key="1">
    <citation type="submission" date="2020-08" db="EMBL/GenBank/DDBJ databases">
        <authorList>
            <person name="Hejnol A."/>
        </authorList>
    </citation>
    <scope>NUCLEOTIDE SEQUENCE [LARGE SCALE GENOMIC DNA]</scope>
</reference>
<keyword evidence="3" id="KW-1185">Reference proteome</keyword>
<dbReference type="SMART" id="SM00256">
    <property type="entry name" value="FBOX"/>
    <property type="match status" value="1"/>
</dbReference>
<dbReference type="SMART" id="SM00320">
    <property type="entry name" value="WD40"/>
    <property type="match status" value="3"/>
</dbReference>
<dbReference type="GO" id="GO:0031146">
    <property type="term" value="P:SCF-dependent proteasomal ubiquitin-dependent protein catabolic process"/>
    <property type="evidence" value="ECO:0007669"/>
    <property type="project" value="TreeGrafter"/>
</dbReference>
<dbReference type="GO" id="GO:0019005">
    <property type="term" value="C:SCF ubiquitin ligase complex"/>
    <property type="evidence" value="ECO:0007669"/>
    <property type="project" value="TreeGrafter"/>
</dbReference>
<dbReference type="Pfam" id="PF00400">
    <property type="entry name" value="WD40"/>
    <property type="match status" value="2"/>
</dbReference>
<dbReference type="InterPro" id="IPR036322">
    <property type="entry name" value="WD40_repeat_dom_sf"/>
</dbReference>
<organism evidence="2 3">
    <name type="scientific">Dimorphilus gyrociliatus</name>
    <dbReference type="NCBI Taxonomy" id="2664684"/>
    <lineage>
        <taxon>Eukaryota</taxon>
        <taxon>Metazoa</taxon>
        <taxon>Spiralia</taxon>
        <taxon>Lophotrochozoa</taxon>
        <taxon>Annelida</taxon>
        <taxon>Polychaeta</taxon>
        <taxon>Polychaeta incertae sedis</taxon>
        <taxon>Dinophilidae</taxon>
        <taxon>Dimorphilus</taxon>
    </lineage>
</organism>
<gene>
    <name evidence="2" type="ORF">DGYR_LOCUS9637</name>
</gene>
<feature type="domain" description="F-box" evidence="1">
    <location>
        <begin position="15"/>
        <end position="61"/>
    </location>
</feature>
<dbReference type="Proteomes" id="UP000549394">
    <property type="component" value="Unassembled WGS sequence"/>
</dbReference>
<dbReference type="InterPro" id="IPR001680">
    <property type="entry name" value="WD40_rpt"/>
</dbReference>
<evidence type="ECO:0000313" key="3">
    <source>
        <dbReference type="Proteomes" id="UP000549394"/>
    </source>
</evidence>